<dbReference type="EMBL" id="JADGJD010002225">
    <property type="protein sequence ID" value="KAJ3033924.1"/>
    <property type="molecule type" value="Genomic_DNA"/>
</dbReference>
<dbReference type="Pfam" id="PF11968">
    <property type="entry name" value="Bmt2"/>
    <property type="match status" value="1"/>
</dbReference>
<protein>
    <recommendedName>
        <fullName evidence="4">25S rRNA adenine-N(1) methyltransferase</fullName>
        <ecNumber evidence="4">2.1.1.-</ecNumber>
    </recommendedName>
</protein>
<comment type="caution">
    <text evidence="6">The sequence shown here is derived from an EMBL/GenBank/DDBJ whole genome shotgun (WGS) entry which is preliminary data.</text>
</comment>
<organism evidence="6 7">
    <name type="scientific">Rhizophlyctis rosea</name>
    <dbReference type="NCBI Taxonomy" id="64517"/>
    <lineage>
        <taxon>Eukaryota</taxon>
        <taxon>Fungi</taxon>
        <taxon>Fungi incertae sedis</taxon>
        <taxon>Chytridiomycota</taxon>
        <taxon>Chytridiomycota incertae sedis</taxon>
        <taxon>Chytridiomycetes</taxon>
        <taxon>Rhizophlyctidales</taxon>
        <taxon>Rhizophlyctidaceae</taxon>
        <taxon>Rhizophlyctis</taxon>
    </lineage>
</organism>
<dbReference type="InterPro" id="IPR021867">
    <property type="entry name" value="Bmt2/SAMTOR"/>
</dbReference>
<evidence type="ECO:0000313" key="6">
    <source>
        <dbReference type="EMBL" id="KAJ3033924.1"/>
    </source>
</evidence>
<name>A0AAD5S197_9FUNG</name>
<evidence type="ECO:0000256" key="2">
    <source>
        <dbReference type="ARBA" id="ARBA00022679"/>
    </source>
</evidence>
<feature type="binding site" evidence="4">
    <location>
        <position position="147"/>
    </location>
    <ligand>
        <name>S-adenosyl-L-methionine</name>
        <dbReference type="ChEBI" id="CHEBI:59789"/>
    </ligand>
</feature>
<feature type="region of interest" description="Disordered" evidence="5">
    <location>
        <begin position="1"/>
        <end position="39"/>
    </location>
</feature>
<evidence type="ECO:0000256" key="5">
    <source>
        <dbReference type="SAM" id="MobiDB-lite"/>
    </source>
</evidence>
<sequence length="304" mass="34570">MPKKPKKKPLLPLPLRTTPSSKPTKPTKKLPRTATNPTQKATQHLISHYHTLNKRLSHCISTNNTTEADSIRAEMEALGGLHAYQKASLKGGNERKGKGACGTWVVPFLRAERDRLWGGDSGEDEDDDRKANSTIQPKARLRLLDVGAVSGTTYSHHSTWLHPTYIDLNSQSPLIHKQDFFHRPLPTHPSEKFHILCLSLVLNFLGDVRQRGAMLLRAHQFLLENGLLFIVLPLPCVENSRYMTNERWKGILGTVGFDVVEEKMTKRLAMYLCRKCRGRRKGDRWRKEEVRPGKGRNNFCVVLE</sequence>
<feature type="binding site" evidence="4">
    <location>
        <position position="167"/>
    </location>
    <ligand>
        <name>S-adenosyl-L-methionine</name>
        <dbReference type="ChEBI" id="CHEBI:59789"/>
    </ligand>
</feature>
<dbReference type="SUPFAM" id="SSF53335">
    <property type="entry name" value="S-adenosyl-L-methionine-dependent methyltransferases"/>
    <property type="match status" value="1"/>
</dbReference>
<keyword evidence="3 4" id="KW-0949">S-adenosyl-L-methionine</keyword>
<feature type="compositionally biased region" description="Low complexity" evidence="5">
    <location>
        <begin position="13"/>
        <end position="24"/>
    </location>
</feature>
<dbReference type="InterPro" id="IPR029063">
    <property type="entry name" value="SAM-dependent_MTases_sf"/>
</dbReference>
<dbReference type="AlphaFoldDB" id="A0AAD5S197"/>
<evidence type="ECO:0000313" key="7">
    <source>
        <dbReference type="Proteomes" id="UP001212841"/>
    </source>
</evidence>
<dbReference type="Proteomes" id="UP001212841">
    <property type="component" value="Unassembled WGS sequence"/>
</dbReference>
<dbReference type="Gene3D" id="3.40.50.150">
    <property type="entry name" value="Vaccinia Virus protein VP39"/>
    <property type="match status" value="1"/>
</dbReference>
<dbReference type="GO" id="GO:0005730">
    <property type="term" value="C:nucleolus"/>
    <property type="evidence" value="ECO:0007669"/>
    <property type="project" value="UniProtKB-SubCell"/>
</dbReference>
<dbReference type="PANTHER" id="PTHR21008:SF1">
    <property type="entry name" value="25S RRNA (ADENINE(2142)-N(1))-METHYLTRANSFERASE"/>
    <property type="match status" value="1"/>
</dbReference>
<dbReference type="EC" id="2.1.1.-" evidence="4"/>
<reference evidence="6" key="1">
    <citation type="submission" date="2020-05" db="EMBL/GenBank/DDBJ databases">
        <title>Phylogenomic resolution of chytrid fungi.</title>
        <authorList>
            <person name="Stajich J.E."/>
            <person name="Amses K."/>
            <person name="Simmons R."/>
            <person name="Seto K."/>
            <person name="Myers J."/>
            <person name="Bonds A."/>
            <person name="Quandt C.A."/>
            <person name="Barry K."/>
            <person name="Liu P."/>
            <person name="Grigoriev I."/>
            <person name="Longcore J.E."/>
            <person name="James T.Y."/>
        </authorList>
    </citation>
    <scope>NUCLEOTIDE SEQUENCE</scope>
    <source>
        <strain evidence="6">JEL0318</strain>
    </source>
</reference>
<evidence type="ECO:0000256" key="3">
    <source>
        <dbReference type="ARBA" id="ARBA00022691"/>
    </source>
</evidence>
<comment type="function">
    <text evidence="4">S-adenosyl-L-methionine-dependent methyltransferase that specifically methylates the N(1) position of an adenine present in helix 65 in 25S rRNA.</text>
</comment>
<keyword evidence="4" id="KW-0539">Nucleus</keyword>
<keyword evidence="1 4" id="KW-0489">Methyltransferase</keyword>
<comment type="subcellular location">
    <subcellularLocation>
        <location evidence="4">Nucleus</location>
        <location evidence="4">Nucleolus</location>
    </subcellularLocation>
</comment>
<accession>A0AAD5S197</accession>
<evidence type="ECO:0000256" key="4">
    <source>
        <dbReference type="HAMAP-Rule" id="MF_03044"/>
    </source>
</evidence>
<keyword evidence="7" id="KW-1185">Reference proteome</keyword>
<evidence type="ECO:0000256" key="1">
    <source>
        <dbReference type="ARBA" id="ARBA00022603"/>
    </source>
</evidence>
<dbReference type="GO" id="GO:0016433">
    <property type="term" value="F:rRNA (adenine) methyltransferase activity"/>
    <property type="evidence" value="ECO:0007669"/>
    <property type="project" value="UniProtKB-UniRule"/>
</dbReference>
<dbReference type="PANTHER" id="PTHR21008">
    <property type="entry name" value="S-ADENOSYLMETHIONINE SENSOR UPSTREAM OF MTORC1-RELATED"/>
    <property type="match status" value="1"/>
</dbReference>
<gene>
    <name evidence="6" type="ORF">HK097_004678</name>
</gene>
<comment type="similarity">
    <text evidence="4">Belongs to the BMT2 family.</text>
</comment>
<proteinExistence type="inferred from homology"/>
<keyword evidence="2 4" id="KW-0808">Transferase</keyword>
<dbReference type="HAMAP" id="MF_03044">
    <property type="entry name" value="BMT2"/>
    <property type="match status" value="1"/>
</dbReference>